<organism evidence="15 16">
    <name type="scientific">Duganella phyllosphaerae</name>
    <dbReference type="NCBI Taxonomy" id="762836"/>
    <lineage>
        <taxon>Bacteria</taxon>
        <taxon>Pseudomonadati</taxon>
        <taxon>Pseudomonadota</taxon>
        <taxon>Betaproteobacteria</taxon>
        <taxon>Burkholderiales</taxon>
        <taxon>Oxalobacteraceae</taxon>
        <taxon>Telluria group</taxon>
        <taxon>Duganella</taxon>
    </lineage>
</organism>
<accession>A0A1E7WL04</accession>
<dbReference type="AlphaFoldDB" id="A0A1E7WL04"/>
<feature type="signal peptide" evidence="12">
    <location>
        <begin position="1"/>
        <end position="31"/>
    </location>
</feature>
<keyword evidence="7 10" id="KW-0472">Membrane</keyword>
<evidence type="ECO:0000256" key="2">
    <source>
        <dbReference type="ARBA" id="ARBA00009810"/>
    </source>
</evidence>
<dbReference type="InterPro" id="IPR012910">
    <property type="entry name" value="Plug_dom"/>
</dbReference>
<dbReference type="OrthoDB" id="8530571at2"/>
<dbReference type="PANTHER" id="PTHR47234">
    <property type="match status" value="1"/>
</dbReference>
<keyword evidence="8 15" id="KW-0675">Receptor</keyword>
<keyword evidence="16" id="KW-1185">Reference proteome</keyword>
<evidence type="ECO:0000313" key="16">
    <source>
        <dbReference type="Proteomes" id="UP000175989"/>
    </source>
</evidence>
<keyword evidence="6 11" id="KW-0798">TonB box</keyword>
<dbReference type="EMBL" id="LROM01000087">
    <property type="protein sequence ID" value="OEZ99680.1"/>
    <property type="molecule type" value="Genomic_DNA"/>
</dbReference>
<dbReference type="RefSeq" id="WP_070248886.1">
    <property type="nucleotide sequence ID" value="NZ_LROM01000087.1"/>
</dbReference>
<keyword evidence="4 10" id="KW-1134">Transmembrane beta strand</keyword>
<evidence type="ECO:0000256" key="8">
    <source>
        <dbReference type="ARBA" id="ARBA00023170"/>
    </source>
</evidence>
<keyword evidence="9 10" id="KW-0998">Cell outer membrane</keyword>
<evidence type="ECO:0000256" key="3">
    <source>
        <dbReference type="ARBA" id="ARBA00022448"/>
    </source>
</evidence>
<dbReference type="InterPro" id="IPR036942">
    <property type="entry name" value="Beta-barrel_TonB_sf"/>
</dbReference>
<evidence type="ECO:0000313" key="15">
    <source>
        <dbReference type="EMBL" id="OEZ99680.1"/>
    </source>
</evidence>
<dbReference type="Gene3D" id="2.170.130.10">
    <property type="entry name" value="TonB-dependent receptor, plug domain"/>
    <property type="match status" value="1"/>
</dbReference>
<dbReference type="PROSITE" id="PS52016">
    <property type="entry name" value="TONB_DEPENDENT_REC_3"/>
    <property type="match status" value="1"/>
</dbReference>
<evidence type="ECO:0000256" key="10">
    <source>
        <dbReference type="PROSITE-ProRule" id="PRU01360"/>
    </source>
</evidence>
<protein>
    <submittedName>
        <fullName evidence="15">Colicin I receptor</fullName>
    </submittedName>
</protein>
<feature type="domain" description="TonB-dependent receptor plug" evidence="14">
    <location>
        <begin position="57"/>
        <end position="178"/>
    </location>
</feature>
<evidence type="ECO:0000259" key="14">
    <source>
        <dbReference type="Pfam" id="PF07715"/>
    </source>
</evidence>
<comment type="subcellular location">
    <subcellularLocation>
        <location evidence="1 10">Cell outer membrane</location>
        <topology evidence="1 10">Multi-pass membrane protein</topology>
    </subcellularLocation>
</comment>
<dbReference type="Proteomes" id="UP000175989">
    <property type="component" value="Unassembled WGS sequence"/>
</dbReference>
<keyword evidence="12" id="KW-0732">Signal</keyword>
<proteinExistence type="inferred from homology"/>
<comment type="similarity">
    <text evidence="2 10 11">Belongs to the TonB-dependent receptor family.</text>
</comment>
<evidence type="ECO:0000256" key="9">
    <source>
        <dbReference type="ARBA" id="ARBA00023237"/>
    </source>
</evidence>
<evidence type="ECO:0000256" key="5">
    <source>
        <dbReference type="ARBA" id="ARBA00022692"/>
    </source>
</evidence>
<sequence>MEKFLAQPQLQRRLLSAAVGTLFVTTGTAWAQSADAPVAAPEATVVVTGTRVSNRSVLDTASAVDVISAKTLNNNGVTEVSESLSKVLPALNFPRPGLTDGTDTVRPVTLRGLAPDQVLVLVNSKRRHASSLVNVNGTIGRGSASTDINTLPAGIINTVEVLRDGAAAQYGSDAIAGVINFRLRENRSGGALSATGGVRKTEYSFNPVAQPTGLGLSVPTERKRTDGQTYTVGGWKGFELGDDGFLTVAAELKQQQHSERSAYDTRQFYPRVGNAATGAFDPRELTANRYDTWSGDPNLKQATLFANAGQTLASGQKIYGWASYQRRESESAAFFRRPLQDENIAAIYPDGYLPVIEPTVTDFSAALGTTWSGQGWDYDTSLTYGKNKMAFDVTNTLNRSIGPASKTDFDAGGFAYEQLSANFSAVRPVAAAFLPKPLNVAVGAEARWENYELWAGEADSYRYGGALLANGTPSAAGAQGFPGYRPENAVDKGRHSTGAFIDLETNLTDKLLTSLAARAEHYSDFGSNVTGKLAARYDFTPEFALRGSVQNGFRAPSPQQQLYTSTSTNFIDGVPFDIVTLRPTDAAAVALGAKPLDAEKSVNFSLGAVMRFGVLSITADAYRIDIDNRIVLSENLNAVNVRNYLAARGYAGIGGARFFINGVDTRTDGIDIVANYPWRSPGYGKFDFTLAGNYNKTDVKRVPQTAELAALNPAPVLFGRANVISLEQGQPKNKITASVNWEQAAWGVSASATRYGEIVSAGTTAATDVTVSAKTIVNAEGRYALTKQTQLALGADNLFDIYPDALPAALTSNAAAPFSNRAPFGRGGRFVYARVNYTF</sequence>
<dbReference type="PATRIC" id="fig|762836.4.peg.2805"/>
<comment type="caution">
    <text evidence="15">The sequence shown here is derived from an EMBL/GenBank/DDBJ whole genome shotgun (WGS) entry which is preliminary data.</text>
</comment>
<dbReference type="PANTHER" id="PTHR47234:SF3">
    <property type="entry name" value="SECRETIN_TONB SHORT N-TERMINAL DOMAIN-CONTAINING PROTEIN"/>
    <property type="match status" value="1"/>
</dbReference>
<evidence type="ECO:0000256" key="7">
    <source>
        <dbReference type="ARBA" id="ARBA00023136"/>
    </source>
</evidence>
<evidence type="ECO:0000256" key="11">
    <source>
        <dbReference type="RuleBase" id="RU003357"/>
    </source>
</evidence>
<keyword evidence="5 10" id="KW-0812">Transmembrane</keyword>
<evidence type="ECO:0000256" key="1">
    <source>
        <dbReference type="ARBA" id="ARBA00004571"/>
    </source>
</evidence>
<evidence type="ECO:0000256" key="12">
    <source>
        <dbReference type="SAM" id="SignalP"/>
    </source>
</evidence>
<reference evidence="16" key="1">
    <citation type="journal article" date="2016" name="Front. Microbiol.">
        <title>Molecular Keys to the Janthinobacterium and Duganella spp. Interaction with the Plant Pathogen Fusarium graminearum.</title>
        <authorList>
            <person name="Haack F.S."/>
            <person name="Poehlein A."/>
            <person name="Kroger C."/>
            <person name="Voigt C.A."/>
            <person name="Piepenbring M."/>
            <person name="Bode H.B."/>
            <person name="Daniel R."/>
            <person name="Schafer W."/>
            <person name="Streit W.R."/>
        </authorList>
    </citation>
    <scope>NUCLEOTIDE SEQUENCE [LARGE SCALE GENOMIC DNA]</scope>
    <source>
        <strain evidence="16">T54</strain>
    </source>
</reference>
<gene>
    <name evidence="15" type="primary">cirA_14</name>
    <name evidence="15" type="ORF">DUPY_27250</name>
</gene>
<name>A0A1E7WL04_9BURK</name>
<dbReference type="SUPFAM" id="SSF56935">
    <property type="entry name" value="Porins"/>
    <property type="match status" value="1"/>
</dbReference>
<dbReference type="InterPro" id="IPR000531">
    <property type="entry name" value="Beta-barrel_TonB"/>
</dbReference>
<feature type="chain" id="PRO_5009207275" evidence="12">
    <location>
        <begin position="32"/>
        <end position="839"/>
    </location>
</feature>
<feature type="domain" description="TonB-dependent receptor-like beta-barrel" evidence="13">
    <location>
        <begin position="314"/>
        <end position="798"/>
    </location>
</feature>
<evidence type="ECO:0000256" key="6">
    <source>
        <dbReference type="ARBA" id="ARBA00023077"/>
    </source>
</evidence>
<dbReference type="Pfam" id="PF07715">
    <property type="entry name" value="Plug"/>
    <property type="match status" value="1"/>
</dbReference>
<evidence type="ECO:0000259" key="13">
    <source>
        <dbReference type="Pfam" id="PF00593"/>
    </source>
</evidence>
<dbReference type="GO" id="GO:0009279">
    <property type="term" value="C:cell outer membrane"/>
    <property type="evidence" value="ECO:0007669"/>
    <property type="project" value="UniProtKB-SubCell"/>
</dbReference>
<dbReference type="InterPro" id="IPR037066">
    <property type="entry name" value="Plug_dom_sf"/>
</dbReference>
<keyword evidence="3 10" id="KW-0813">Transport</keyword>
<dbReference type="Pfam" id="PF00593">
    <property type="entry name" value="TonB_dep_Rec_b-barrel"/>
    <property type="match status" value="1"/>
</dbReference>
<dbReference type="Gene3D" id="2.40.170.20">
    <property type="entry name" value="TonB-dependent receptor, beta-barrel domain"/>
    <property type="match status" value="1"/>
</dbReference>
<evidence type="ECO:0000256" key="4">
    <source>
        <dbReference type="ARBA" id="ARBA00022452"/>
    </source>
</evidence>
<dbReference type="InterPro" id="IPR039426">
    <property type="entry name" value="TonB-dep_rcpt-like"/>
</dbReference>
<dbReference type="CDD" id="cd01347">
    <property type="entry name" value="ligand_gated_channel"/>
    <property type="match status" value="1"/>
</dbReference>